<evidence type="ECO:0000256" key="1">
    <source>
        <dbReference type="ARBA" id="ARBA00004305"/>
    </source>
</evidence>
<gene>
    <name evidence="5" type="ORF">WJX81_002385</name>
</gene>
<reference evidence="5 6" key="1">
    <citation type="journal article" date="2024" name="Nat. Commun.">
        <title>Phylogenomics reveals the evolutionary origins of lichenization in chlorophyte algae.</title>
        <authorList>
            <person name="Puginier C."/>
            <person name="Libourel C."/>
            <person name="Otte J."/>
            <person name="Skaloud P."/>
            <person name="Haon M."/>
            <person name="Grisel S."/>
            <person name="Petersen M."/>
            <person name="Berrin J.G."/>
            <person name="Delaux P.M."/>
            <person name="Dal Grande F."/>
            <person name="Keller J."/>
        </authorList>
    </citation>
    <scope>NUCLEOTIDE SEQUENCE [LARGE SCALE GENOMIC DNA]</scope>
    <source>
        <strain evidence="5 6">SAG 245.80</strain>
    </source>
</reference>
<protein>
    <recommendedName>
        <fullName evidence="4">Complex 1 LYR protein domain-containing protein</fullName>
    </recommendedName>
</protein>
<feature type="domain" description="Complex 1 LYR protein" evidence="4">
    <location>
        <begin position="4"/>
        <end position="62"/>
    </location>
</feature>
<organism evidence="5 6">
    <name type="scientific">Elliptochloris bilobata</name>
    <dbReference type="NCBI Taxonomy" id="381761"/>
    <lineage>
        <taxon>Eukaryota</taxon>
        <taxon>Viridiplantae</taxon>
        <taxon>Chlorophyta</taxon>
        <taxon>core chlorophytes</taxon>
        <taxon>Trebouxiophyceae</taxon>
        <taxon>Trebouxiophyceae incertae sedis</taxon>
        <taxon>Elliptochloris clade</taxon>
        <taxon>Elliptochloris</taxon>
    </lineage>
</organism>
<dbReference type="Pfam" id="PF05347">
    <property type="entry name" value="Complex1_LYR"/>
    <property type="match status" value="1"/>
</dbReference>
<accession>A0AAW1QZM7</accession>
<dbReference type="InterPro" id="IPR045298">
    <property type="entry name" value="Complex1_LYR_LYRM7"/>
</dbReference>
<evidence type="ECO:0000313" key="6">
    <source>
        <dbReference type="Proteomes" id="UP001445335"/>
    </source>
</evidence>
<name>A0AAW1QZM7_9CHLO</name>
<dbReference type="GO" id="GO:0034551">
    <property type="term" value="P:mitochondrial respiratory chain complex III assembly"/>
    <property type="evidence" value="ECO:0007669"/>
    <property type="project" value="InterPro"/>
</dbReference>
<dbReference type="PANTHER" id="PTHR46749:SF1">
    <property type="entry name" value="COMPLEX III ASSEMBLY FACTOR LYRM7"/>
    <property type="match status" value="1"/>
</dbReference>
<evidence type="ECO:0000256" key="2">
    <source>
        <dbReference type="ARBA" id="ARBA00023128"/>
    </source>
</evidence>
<keyword evidence="6" id="KW-1185">Reference proteome</keyword>
<dbReference type="EMBL" id="JALJOU010000063">
    <property type="protein sequence ID" value="KAK9826730.1"/>
    <property type="molecule type" value="Genomic_DNA"/>
</dbReference>
<dbReference type="InterPro" id="IPR050435">
    <property type="entry name" value="MZM1/LYRM7"/>
</dbReference>
<keyword evidence="2" id="KW-0496">Mitochondrion</keyword>
<comment type="caution">
    <text evidence="5">The sequence shown here is derived from an EMBL/GenBank/DDBJ whole genome shotgun (WGS) entry which is preliminary data.</text>
</comment>
<evidence type="ECO:0000256" key="3">
    <source>
        <dbReference type="ARBA" id="ARBA00023186"/>
    </source>
</evidence>
<evidence type="ECO:0000259" key="4">
    <source>
        <dbReference type="Pfam" id="PF05347"/>
    </source>
</evidence>
<dbReference type="GO" id="GO:0005759">
    <property type="term" value="C:mitochondrial matrix"/>
    <property type="evidence" value="ECO:0007669"/>
    <property type="project" value="UniProtKB-SubCell"/>
</dbReference>
<dbReference type="PANTHER" id="PTHR46749">
    <property type="entry name" value="COMPLEX III ASSEMBLY FACTOR LYRM7"/>
    <property type="match status" value="1"/>
</dbReference>
<dbReference type="InterPro" id="IPR008011">
    <property type="entry name" value="Complex1_LYR_dom"/>
</dbReference>
<evidence type="ECO:0000313" key="5">
    <source>
        <dbReference type="EMBL" id="KAK9826730.1"/>
    </source>
</evidence>
<keyword evidence="3" id="KW-0143">Chaperone</keyword>
<dbReference type="AlphaFoldDB" id="A0AAW1QZM7"/>
<dbReference type="GO" id="GO:0044183">
    <property type="term" value="F:protein folding chaperone"/>
    <property type="evidence" value="ECO:0007669"/>
    <property type="project" value="TreeGrafter"/>
</dbReference>
<dbReference type="CDD" id="cd20267">
    <property type="entry name" value="Complex1_LYR_LYRM7"/>
    <property type="match status" value="1"/>
</dbReference>
<comment type="subcellular location">
    <subcellularLocation>
        <location evidence="1">Mitochondrion matrix</location>
    </subcellularLocation>
</comment>
<sequence length="102" mass="11504">MASRPLAVYRLLLRSVNKAFRNDDEMLLKSAQEIRSRYQAAASETDPAAVARLCAEGEEAADFIRTYVVQARLNERGNYAMQVEEHHADTIAEEAALRPPRQ</sequence>
<proteinExistence type="predicted"/>
<dbReference type="Proteomes" id="UP001445335">
    <property type="component" value="Unassembled WGS sequence"/>
</dbReference>